<accession>A0A3E3ICD0</accession>
<dbReference type="Proteomes" id="UP000261166">
    <property type="component" value="Unassembled WGS sequence"/>
</dbReference>
<comment type="caution">
    <text evidence="2">The sequence shown here is derived from an EMBL/GenBank/DDBJ whole genome shotgun (WGS) entry which is preliminary data.</text>
</comment>
<dbReference type="Proteomes" id="UP000260812">
    <property type="component" value="Unassembled WGS sequence"/>
</dbReference>
<dbReference type="AlphaFoldDB" id="A0A3E3ICD0"/>
<evidence type="ECO:0000313" key="1">
    <source>
        <dbReference type="EMBL" id="RGE63624.1"/>
    </source>
</evidence>
<dbReference type="GO" id="GO:0005975">
    <property type="term" value="P:carbohydrate metabolic process"/>
    <property type="evidence" value="ECO:0007669"/>
    <property type="project" value="InterPro"/>
</dbReference>
<dbReference type="EMBL" id="QVLU01000037">
    <property type="protein sequence ID" value="RGE64735.1"/>
    <property type="molecule type" value="Genomic_DNA"/>
</dbReference>
<evidence type="ECO:0000313" key="4">
    <source>
        <dbReference type="Proteomes" id="UP000261166"/>
    </source>
</evidence>
<dbReference type="EMBL" id="QVLV01000003">
    <property type="protein sequence ID" value="RGE63624.1"/>
    <property type="molecule type" value="Genomic_DNA"/>
</dbReference>
<dbReference type="GO" id="GO:0009044">
    <property type="term" value="F:xylan 1,4-beta-xylosidase activity"/>
    <property type="evidence" value="ECO:0007669"/>
    <property type="project" value="InterPro"/>
</dbReference>
<evidence type="ECO:0008006" key="5">
    <source>
        <dbReference type="Google" id="ProtNLM"/>
    </source>
</evidence>
<dbReference type="InterPro" id="IPR000852">
    <property type="entry name" value="Glyco_hydro_52"/>
</dbReference>
<dbReference type="PRINTS" id="PR00845">
    <property type="entry name" value="GLHYDRLASE52"/>
</dbReference>
<dbReference type="OrthoDB" id="6376039at2"/>
<reference evidence="2 4" key="1">
    <citation type="submission" date="2018-08" db="EMBL/GenBank/DDBJ databases">
        <title>A genome reference for cultivated species of the human gut microbiota.</title>
        <authorList>
            <person name="Zou Y."/>
            <person name="Xue W."/>
            <person name="Luo G."/>
        </authorList>
    </citation>
    <scope>NUCLEOTIDE SEQUENCE [LARGE SCALE GENOMIC DNA]</scope>
    <source>
        <strain evidence="2 4">AF26-4BH</strain>
        <strain evidence="1">TF05-5AC</strain>
    </source>
</reference>
<dbReference type="RefSeq" id="WP_081745280.1">
    <property type="nucleotide sequence ID" value="NZ_JBKVAZ010000009.1"/>
</dbReference>
<dbReference type="Pfam" id="PF03512">
    <property type="entry name" value="Glyco_hydro_52"/>
    <property type="match status" value="1"/>
</dbReference>
<sequence>MMEYIKGKGAEKKCDNIKMFHTHHAPVGAWASLTFGSPQKGVSIDFQEPNVKDSGTLLFGMANEDEVYTIGFTERKDTTEEKRTGDREEIKTKGVYESWNLYPTEDIRRTLTPSMDRYEAGKLSLTVHTPYDALPDPEDGQIPAACCLPGIIMDLMVDNIAGKKDTMAFFGFVFREPKKIYASREAGLCSLSYRDEWMFAAQDQEDVFLIQGGDALEKLKKCEEAVHQNGPAVIGMRVPAGEAKMLTVAWTVYTCNGSNGFMPMTYYYRNYYGDLRKAAIGVLDYAPLIREISKKTDKQIRSLHWDQNRFMLFCQAVRAYYASSQLLQDENGCIHWNTCEGAYLWRNTLDLCADHLIWELKRNPWVVRSMMEDFIRHYSYRDKVVFPGKKEEFEGGLSFTHDMGCYFSYSEYGYSAYERENDSRSGFYFYMTTEQLLNGIYCIISYCLYTGDIIWLDKFPGLLSELMSSLENRDAPTAEERNGILKAVSVRSGKCRMESTTYDSLDYALREASGSLYLFIKSWCSLVLLKHCAQQMGDMDVAARAETMLSKCRESEKMFESGENTWMRANLYTDVQSAVSAVTEPLALPYMLGILTKQEEPVLFEILYSHSIACLQDGICIDHETGGLRLSSSSNITWTSKTVLTLYAMETVLGLSLPESLSEELIKWAQVSARDTTISDQILSDTRAVIGGMYYPRIVASSIWVEVQPKAERKD</sequence>
<evidence type="ECO:0000313" key="3">
    <source>
        <dbReference type="Proteomes" id="UP000260812"/>
    </source>
</evidence>
<keyword evidence="3" id="KW-1185">Reference proteome</keyword>
<evidence type="ECO:0000313" key="2">
    <source>
        <dbReference type="EMBL" id="RGE64735.1"/>
    </source>
</evidence>
<organism evidence="2 4">
    <name type="scientific">Eisenbergiella massiliensis</name>
    <dbReference type="NCBI Taxonomy" id="1720294"/>
    <lineage>
        <taxon>Bacteria</taxon>
        <taxon>Bacillati</taxon>
        <taxon>Bacillota</taxon>
        <taxon>Clostridia</taxon>
        <taxon>Lachnospirales</taxon>
        <taxon>Lachnospiraceae</taxon>
        <taxon>Eisenbergiella</taxon>
    </lineage>
</organism>
<gene>
    <name evidence="2" type="ORF">DWY69_26470</name>
    <name evidence="1" type="ORF">DXC51_06700</name>
</gene>
<name>A0A3E3ICD0_9FIRM</name>
<proteinExistence type="predicted"/>
<protein>
    <recommendedName>
        <fullName evidence="5">DUF4965 domain-containing protein</fullName>
    </recommendedName>
</protein>